<comment type="caution">
    <text evidence="4">The sequence shown here is derived from an EMBL/GenBank/DDBJ whole genome shotgun (WGS) entry which is preliminary data.</text>
</comment>
<evidence type="ECO:0000313" key="5">
    <source>
        <dbReference type="Proteomes" id="UP000552864"/>
    </source>
</evidence>
<dbReference type="EMBL" id="JABAHZ010000007">
    <property type="protein sequence ID" value="NLR81829.1"/>
    <property type="molecule type" value="Genomic_DNA"/>
</dbReference>
<gene>
    <name evidence="4" type="ORF">HGH91_24595</name>
</gene>
<name>A0A847SVB9_9BACT</name>
<dbReference type="Gene3D" id="1.10.3290.10">
    <property type="entry name" value="Fido-like domain"/>
    <property type="match status" value="1"/>
</dbReference>
<dbReference type="PROSITE" id="PS51459">
    <property type="entry name" value="FIDO"/>
    <property type="match status" value="1"/>
</dbReference>
<evidence type="ECO:0000313" key="4">
    <source>
        <dbReference type="EMBL" id="NLR81829.1"/>
    </source>
</evidence>
<evidence type="ECO:0000256" key="1">
    <source>
        <dbReference type="PIRSR" id="PIRSR640198-1"/>
    </source>
</evidence>
<evidence type="ECO:0000256" key="2">
    <source>
        <dbReference type="PIRSR" id="PIRSR640198-2"/>
    </source>
</evidence>
<keyword evidence="5" id="KW-1185">Reference proteome</keyword>
<dbReference type="InterPro" id="IPR003812">
    <property type="entry name" value="Fido"/>
</dbReference>
<dbReference type="InterPro" id="IPR036597">
    <property type="entry name" value="Fido-like_dom_sf"/>
</dbReference>
<protein>
    <submittedName>
        <fullName evidence="4">Fic family protein</fullName>
    </submittedName>
</protein>
<feature type="binding site" evidence="2">
    <location>
        <begin position="324"/>
        <end position="331"/>
    </location>
    <ligand>
        <name>ATP</name>
        <dbReference type="ChEBI" id="CHEBI:30616"/>
    </ligand>
</feature>
<keyword evidence="2" id="KW-0067">ATP-binding</keyword>
<keyword evidence="2" id="KW-0547">Nucleotide-binding</keyword>
<accession>A0A847SVB9</accession>
<dbReference type="GO" id="GO:0005524">
    <property type="term" value="F:ATP binding"/>
    <property type="evidence" value="ECO:0007669"/>
    <property type="project" value="UniProtKB-KW"/>
</dbReference>
<dbReference type="SUPFAM" id="SSF140931">
    <property type="entry name" value="Fic-like"/>
    <property type="match status" value="1"/>
</dbReference>
<dbReference type="InterPro" id="IPR040198">
    <property type="entry name" value="Fido_containing"/>
</dbReference>
<proteinExistence type="predicted"/>
<feature type="active site" evidence="1">
    <location>
        <position position="320"/>
    </location>
</feature>
<feature type="domain" description="Fido" evidence="3">
    <location>
        <begin position="236"/>
        <end position="383"/>
    </location>
</feature>
<dbReference type="PANTHER" id="PTHR13504:SF33">
    <property type="entry name" value="FIC FAMILY PROTEIN"/>
    <property type="match status" value="1"/>
</dbReference>
<dbReference type="AlphaFoldDB" id="A0A847SVB9"/>
<dbReference type="Proteomes" id="UP000552864">
    <property type="component" value="Unassembled WGS sequence"/>
</dbReference>
<evidence type="ECO:0000259" key="3">
    <source>
        <dbReference type="PROSITE" id="PS51459"/>
    </source>
</evidence>
<dbReference type="PANTHER" id="PTHR13504">
    <property type="entry name" value="FIDO DOMAIN-CONTAINING PROTEIN DDB_G0283145"/>
    <property type="match status" value="1"/>
</dbReference>
<dbReference type="RefSeq" id="WP_168741557.1">
    <property type="nucleotide sequence ID" value="NZ_JABAHZ010000007.1"/>
</dbReference>
<organism evidence="4 5">
    <name type="scientific">Chitinophaga eiseniae</name>
    <dbReference type="NCBI Taxonomy" id="634771"/>
    <lineage>
        <taxon>Bacteria</taxon>
        <taxon>Pseudomonadati</taxon>
        <taxon>Bacteroidota</taxon>
        <taxon>Chitinophagia</taxon>
        <taxon>Chitinophagales</taxon>
        <taxon>Chitinophagaceae</taxon>
        <taxon>Chitinophaga</taxon>
    </lineage>
</organism>
<dbReference type="Pfam" id="PF02661">
    <property type="entry name" value="Fic"/>
    <property type="match status" value="1"/>
</dbReference>
<reference evidence="4 5" key="1">
    <citation type="submission" date="2020-04" db="EMBL/GenBank/DDBJ databases">
        <authorList>
            <person name="Yin C."/>
        </authorList>
    </citation>
    <scope>NUCLEOTIDE SEQUENCE [LARGE SCALE GENOMIC DNA]</scope>
    <source>
        <strain evidence="4 5">Ak56</strain>
    </source>
</reference>
<sequence>MKSAGCQWLKDHFKLSAYILTHSSFIGSNPHVELTSKGNVEEVFGSKYAPAEDAPLHHIEFALKYDDLNLDFLQAVFKNIPAKHVEEFIEKSPSGKYARRIGFLYELLTRHRLKLMKSISGNYADLLDPEKYITSISVKDSRWKINNNLLGDWEFCPIIRQKKELKELIYIDISQKIHVLKKSYPSEIFRRVIQFLYKKETKSSYEIEHEAPSEDRIDKFITLLRKAGTDSTFTILREDRLVSLQEAIVDPRFAVNGFRDFQNYIGQTHPNFQQQIHYICPPPAFVDSLMIGLQQSAVRTEGVNSVVRAAIISFGFVFIHPFDDGNGRIHRFLIHDTLVHDKVVPDDMIIPVSAHMLNNMKDYDAILERYSGPLMQRVKYQLEENESITVSNPAQVEGYYRYPDLTEQVIYLLKTIHATLEHDMPEELLFLQRYDEAKRALQMIVDMPDKDINWMLIYLHQNKGTFPKRRRDRFPKLTDDEIAGMQSVFRKVFEIDLE</sequence>